<protein>
    <submittedName>
        <fullName evidence="2">Uncharacterized protein</fullName>
    </submittedName>
</protein>
<proteinExistence type="predicted"/>
<evidence type="ECO:0000313" key="2">
    <source>
        <dbReference type="EMBL" id="EJK53008.1"/>
    </source>
</evidence>
<feature type="region of interest" description="Disordered" evidence="1">
    <location>
        <begin position="1"/>
        <end position="100"/>
    </location>
</feature>
<feature type="non-terminal residue" evidence="2">
    <location>
        <position position="1"/>
    </location>
</feature>
<gene>
    <name evidence="2" type="ORF">THAOC_27629</name>
</gene>
<accession>K0RH03</accession>
<evidence type="ECO:0000313" key="3">
    <source>
        <dbReference type="Proteomes" id="UP000266841"/>
    </source>
</evidence>
<evidence type="ECO:0000256" key="1">
    <source>
        <dbReference type="SAM" id="MobiDB-lite"/>
    </source>
</evidence>
<dbReference type="EMBL" id="AGNL01038703">
    <property type="protein sequence ID" value="EJK53008.1"/>
    <property type="molecule type" value="Genomic_DNA"/>
</dbReference>
<sequence length="100" mass="10899">GTVSGSPQADRRSALPGSAQARGFRGPLRRRRGSVRTAQGGRRLRDQAVPRLRRGPDDVRATGRRVRKPRGVLEGYGPARPVHMPGVQRRGLGRAQGEDE</sequence>
<comment type="caution">
    <text evidence="2">The sequence shown here is derived from an EMBL/GenBank/DDBJ whole genome shotgun (WGS) entry which is preliminary data.</text>
</comment>
<dbReference type="AlphaFoldDB" id="K0RH03"/>
<keyword evidence="3" id="KW-1185">Reference proteome</keyword>
<dbReference type="Proteomes" id="UP000266841">
    <property type="component" value="Unassembled WGS sequence"/>
</dbReference>
<name>K0RH03_THAOC</name>
<organism evidence="2 3">
    <name type="scientific">Thalassiosira oceanica</name>
    <name type="common">Marine diatom</name>
    <dbReference type="NCBI Taxonomy" id="159749"/>
    <lineage>
        <taxon>Eukaryota</taxon>
        <taxon>Sar</taxon>
        <taxon>Stramenopiles</taxon>
        <taxon>Ochrophyta</taxon>
        <taxon>Bacillariophyta</taxon>
        <taxon>Coscinodiscophyceae</taxon>
        <taxon>Thalassiosirophycidae</taxon>
        <taxon>Thalassiosirales</taxon>
        <taxon>Thalassiosiraceae</taxon>
        <taxon>Thalassiosira</taxon>
    </lineage>
</organism>
<feature type="compositionally biased region" description="Basic and acidic residues" evidence="1">
    <location>
        <begin position="43"/>
        <end position="61"/>
    </location>
</feature>
<reference evidence="2 3" key="1">
    <citation type="journal article" date="2012" name="Genome Biol.">
        <title>Genome and low-iron response of an oceanic diatom adapted to chronic iron limitation.</title>
        <authorList>
            <person name="Lommer M."/>
            <person name="Specht M."/>
            <person name="Roy A.S."/>
            <person name="Kraemer L."/>
            <person name="Andreson R."/>
            <person name="Gutowska M.A."/>
            <person name="Wolf J."/>
            <person name="Bergner S.V."/>
            <person name="Schilhabel M.B."/>
            <person name="Klostermeier U.C."/>
            <person name="Beiko R.G."/>
            <person name="Rosenstiel P."/>
            <person name="Hippler M."/>
            <person name="Laroche J."/>
        </authorList>
    </citation>
    <scope>NUCLEOTIDE SEQUENCE [LARGE SCALE GENOMIC DNA]</scope>
    <source>
        <strain evidence="2 3">CCMP1005</strain>
    </source>
</reference>